<evidence type="ECO:0000313" key="7">
    <source>
        <dbReference type="Proteomes" id="UP001160519"/>
    </source>
</evidence>
<keyword evidence="2 6" id="KW-0808">Transferase</keyword>
<organism evidence="6 7">
    <name type="scientific">Candidatus Methylobacter titanis</name>
    <dbReference type="NCBI Taxonomy" id="3053457"/>
    <lineage>
        <taxon>Bacteria</taxon>
        <taxon>Pseudomonadati</taxon>
        <taxon>Pseudomonadota</taxon>
        <taxon>Gammaproteobacteria</taxon>
        <taxon>Methylococcales</taxon>
        <taxon>Methylococcaceae</taxon>
        <taxon>Methylobacter</taxon>
    </lineage>
</organism>
<comment type="caution">
    <text evidence="6">The sequence shown here is derived from an EMBL/GenBank/DDBJ whole genome shotgun (WGS) entry which is preliminary data.</text>
</comment>
<dbReference type="InterPro" id="IPR036320">
    <property type="entry name" value="Glycosyl_Trfase_fam3_N_dom_sf"/>
</dbReference>
<dbReference type="PANTHER" id="PTHR43285:SF2">
    <property type="entry name" value="ANTHRANILATE PHOSPHORIBOSYLTRANSFERASE"/>
    <property type="match status" value="1"/>
</dbReference>
<reference evidence="6" key="1">
    <citation type="submission" date="2023-01" db="EMBL/GenBank/DDBJ databases">
        <title>Biogeochemical cycle of methane in antarctic sediments.</title>
        <authorList>
            <person name="Roldan D.M."/>
            <person name="Menes R.J."/>
        </authorList>
    </citation>
    <scope>NUCLEOTIDE SEQUENCE [LARGE SCALE GENOMIC DNA]</scope>
    <source>
        <strain evidence="6">K-2018 MAG008</strain>
    </source>
</reference>
<dbReference type="Gene3D" id="3.40.1030.10">
    <property type="entry name" value="Nucleoside phosphorylase/phosphoribosyltransferase catalytic domain"/>
    <property type="match status" value="1"/>
</dbReference>
<dbReference type="AlphaFoldDB" id="A0AA43Q2Q2"/>
<keyword evidence="1" id="KW-0328">Glycosyltransferase</keyword>
<evidence type="ECO:0000259" key="4">
    <source>
        <dbReference type="Pfam" id="PF00591"/>
    </source>
</evidence>
<gene>
    <name evidence="6" type="ORF">PSU93_05950</name>
</gene>
<dbReference type="SUPFAM" id="SSF47648">
    <property type="entry name" value="Nucleoside phosphorylase/phosphoribosyltransferase N-terminal domain"/>
    <property type="match status" value="1"/>
</dbReference>
<evidence type="ECO:0000259" key="5">
    <source>
        <dbReference type="Pfam" id="PF02885"/>
    </source>
</evidence>
<dbReference type="InterPro" id="IPR000312">
    <property type="entry name" value="Glycosyl_Trfase_fam3"/>
</dbReference>
<dbReference type="Pfam" id="PF00591">
    <property type="entry name" value="Glycos_transf_3"/>
    <property type="match status" value="1"/>
</dbReference>
<keyword evidence="3" id="KW-0822">Tryptophan biosynthesis</keyword>
<protein>
    <submittedName>
        <fullName evidence="6">Glycosyl transferase family protein</fullName>
    </submittedName>
</protein>
<evidence type="ECO:0000313" key="6">
    <source>
        <dbReference type="EMBL" id="MDI1230673.1"/>
    </source>
</evidence>
<dbReference type="NCBIfam" id="NF006564">
    <property type="entry name" value="PRK09071.1"/>
    <property type="match status" value="1"/>
</dbReference>
<dbReference type="Gene3D" id="1.20.970.10">
    <property type="entry name" value="Transferase, Pyrimidine Nucleoside Phosphorylase, Chain C"/>
    <property type="match status" value="1"/>
</dbReference>
<evidence type="ECO:0000256" key="2">
    <source>
        <dbReference type="ARBA" id="ARBA00022679"/>
    </source>
</evidence>
<dbReference type="Proteomes" id="UP001160519">
    <property type="component" value="Unassembled WGS sequence"/>
</dbReference>
<proteinExistence type="predicted"/>
<dbReference type="Pfam" id="PF02885">
    <property type="entry name" value="Glycos_trans_3N"/>
    <property type="match status" value="1"/>
</dbReference>
<evidence type="ECO:0000256" key="1">
    <source>
        <dbReference type="ARBA" id="ARBA00022676"/>
    </source>
</evidence>
<dbReference type="GO" id="GO:0000162">
    <property type="term" value="P:L-tryptophan biosynthetic process"/>
    <property type="evidence" value="ECO:0007669"/>
    <property type="project" value="UniProtKB-KW"/>
</dbReference>
<evidence type="ECO:0000256" key="3">
    <source>
        <dbReference type="ARBA" id="ARBA00022822"/>
    </source>
</evidence>
<sequence length="341" mass="38343">MTFTHHEQTPYPEHPFAEIIRILGKGKKGSRPLTQDEAYHAMNMILTDQVLPVQLGAFLMLMRVKEETPEELAGFALAARESFDIADNAVKVDLDWSSYAGKRRHLPWFLLSALLLAENGITVFMHGASGHSADRLYTENMLGYLGLKCANSIKEAKRQLEQQYFSYLSLEYFCPKLHEIIELRPILGLRSPVHTLVRLLNPFNAEHSIQGIFHPGYRPVHQQAAALLNQPHMAVLKGEGGETERNPDMECLVQSVHNGELSDENWPALFPRRHVKPEILAPEQLALIWQGKLEDDFATASIIGTAAVALKLLGKADTQEQAQQLATDYWASRDKQKYAGV</sequence>
<dbReference type="InterPro" id="IPR005940">
    <property type="entry name" value="Anthranilate_Pribosyl_Tfrase"/>
</dbReference>
<feature type="domain" description="Glycosyl transferase family 3 N-terminal" evidence="5">
    <location>
        <begin position="18"/>
        <end position="82"/>
    </location>
</feature>
<dbReference type="GO" id="GO:0004048">
    <property type="term" value="F:anthranilate phosphoribosyltransferase activity"/>
    <property type="evidence" value="ECO:0007669"/>
    <property type="project" value="InterPro"/>
</dbReference>
<keyword evidence="3" id="KW-0057">Aromatic amino acid biosynthesis</keyword>
<dbReference type="InterPro" id="IPR017459">
    <property type="entry name" value="Glycosyl_Trfase_fam3_N_dom"/>
</dbReference>
<accession>A0AA43Q2Q2</accession>
<name>A0AA43Q2Q2_9GAMM</name>
<keyword evidence="3" id="KW-0028">Amino-acid biosynthesis</keyword>
<feature type="domain" description="Glycosyl transferase family 3" evidence="4">
    <location>
        <begin position="111"/>
        <end position="329"/>
    </location>
</feature>
<dbReference type="InterPro" id="IPR035902">
    <property type="entry name" value="Nuc_phospho_transferase"/>
</dbReference>
<dbReference type="PANTHER" id="PTHR43285">
    <property type="entry name" value="ANTHRANILATE PHOSPHORIBOSYLTRANSFERASE"/>
    <property type="match status" value="1"/>
</dbReference>
<dbReference type="SUPFAM" id="SSF52418">
    <property type="entry name" value="Nucleoside phosphorylase/phosphoribosyltransferase catalytic domain"/>
    <property type="match status" value="1"/>
</dbReference>
<keyword evidence="7" id="KW-1185">Reference proteome</keyword>
<dbReference type="GO" id="GO:0005829">
    <property type="term" value="C:cytosol"/>
    <property type="evidence" value="ECO:0007669"/>
    <property type="project" value="TreeGrafter"/>
</dbReference>
<dbReference type="EMBL" id="JAQSDF010000012">
    <property type="protein sequence ID" value="MDI1230673.1"/>
    <property type="molecule type" value="Genomic_DNA"/>
</dbReference>